<dbReference type="EMBL" id="MFSY01000035">
    <property type="protein sequence ID" value="OGI46903.1"/>
    <property type="molecule type" value="Genomic_DNA"/>
</dbReference>
<evidence type="ECO:0000256" key="1">
    <source>
        <dbReference type="ARBA" id="ARBA00007734"/>
    </source>
</evidence>
<organism evidence="4 5">
    <name type="scientific">Candidatus Muproteobacteria bacterium RIFCSPHIGHO2_01_FULL_65_16</name>
    <dbReference type="NCBI Taxonomy" id="1817764"/>
    <lineage>
        <taxon>Bacteria</taxon>
        <taxon>Pseudomonadati</taxon>
        <taxon>Pseudomonadota</taxon>
        <taxon>Candidatus Muproteobacteria</taxon>
    </lineage>
</organism>
<dbReference type="GO" id="GO:0016020">
    <property type="term" value="C:membrane"/>
    <property type="evidence" value="ECO:0007669"/>
    <property type="project" value="InterPro"/>
</dbReference>
<name>A0A1F6TP46_9PROT</name>
<accession>A0A1F6TP46</accession>
<dbReference type="InterPro" id="IPR008258">
    <property type="entry name" value="Transglycosylase_SLT_dom_1"/>
</dbReference>
<reference evidence="4 5" key="1">
    <citation type="journal article" date="2016" name="Nat. Commun.">
        <title>Thousands of microbial genomes shed light on interconnected biogeochemical processes in an aquifer system.</title>
        <authorList>
            <person name="Anantharaman K."/>
            <person name="Brown C.T."/>
            <person name="Hug L.A."/>
            <person name="Sharon I."/>
            <person name="Castelle C.J."/>
            <person name="Probst A.J."/>
            <person name="Thomas B.C."/>
            <person name="Singh A."/>
            <person name="Wilkins M.J."/>
            <person name="Karaoz U."/>
            <person name="Brodie E.L."/>
            <person name="Williams K.H."/>
            <person name="Hubbard S.S."/>
            <person name="Banfield J.F."/>
        </authorList>
    </citation>
    <scope>NUCLEOTIDE SEQUENCE [LARGE SCALE GENOMIC DNA]</scope>
</reference>
<feature type="domain" description="Transglycosylase SLT" evidence="3">
    <location>
        <begin position="87"/>
        <end position="184"/>
    </location>
</feature>
<dbReference type="AlphaFoldDB" id="A0A1F6TP46"/>
<dbReference type="InterPro" id="IPR000189">
    <property type="entry name" value="Transglyc_AS"/>
</dbReference>
<dbReference type="GO" id="GO:0008933">
    <property type="term" value="F:peptidoglycan lytic transglycosylase activity"/>
    <property type="evidence" value="ECO:0007669"/>
    <property type="project" value="InterPro"/>
</dbReference>
<dbReference type="InterPro" id="IPR023346">
    <property type="entry name" value="Lysozyme-like_dom_sf"/>
</dbReference>
<sequence>MKRIFRYATVTLAAVALLLLYAPGAAASSMMYIYELPDGTRIVTDYALSNKHYRLVRTGYNPFGVGHLSVSKDSQFFRVDASAYDDLIRRIAAEHEVDFALVKAIIHAESAFNPYAKSTKGALGLMQVLPETARRHGVEDLHDPARNIEAGVRYIKHLSRLFKNRNYLVIAAYNAGENAVIRHRGIPPYPETQLYVRKVLRFKREYAKG</sequence>
<proteinExistence type="inferred from homology"/>
<evidence type="ECO:0000256" key="2">
    <source>
        <dbReference type="SAM" id="SignalP"/>
    </source>
</evidence>
<comment type="caution">
    <text evidence="4">The sequence shown here is derived from an EMBL/GenBank/DDBJ whole genome shotgun (WGS) entry which is preliminary data.</text>
</comment>
<dbReference type="Proteomes" id="UP000179360">
    <property type="component" value="Unassembled WGS sequence"/>
</dbReference>
<dbReference type="Pfam" id="PF01464">
    <property type="entry name" value="SLT"/>
    <property type="match status" value="1"/>
</dbReference>
<dbReference type="CDD" id="cd00254">
    <property type="entry name" value="LT-like"/>
    <property type="match status" value="1"/>
</dbReference>
<dbReference type="PROSITE" id="PS00922">
    <property type="entry name" value="TRANSGLYCOSYLASE"/>
    <property type="match status" value="1"/>
</dbReference>
<dbReference type="SUPFAM" id="SSF53955">
    <property type="entry name" value="Lysozyme-like"/>
    <property type="match status" value="1"/>
</dbReference>
<evidence type="ECO:0000259" key="3">
    <source>
        <dbReference type="Pfam" id="PF01464"/>
    </source>
</evidence>
<dbReference type="GO" id="GO:0000270">
    <property type="term" value="P:peptidoglycan metabolic process"/>
    <property type="evidence" value="ECO:0007669"/>
    <property type="project" value="InterPro"/>
</dbReference>
<evidence type="ECO:0000313" key="4">
    <source>
        <dbReference type="EMBL" id="OGI46903.1"/>
    </source>
</evidence>
<evidence type="ECO:0000313" key="5">
    <source>
        <dbReference type="Proteomes" id="UP000179360"/>
    </source>
</evidence>
<protein>
    <recommendedName>
        <fullName evidence="3">Transglycosylase SLT domain-containing protein</fullName>
    </recommendedName>
</protein>
<feature type="chain" id="PRO_5009225594" description="Transglycosylase SLT domain-containing protein" evidence="2">
    <location>
        <begin position="28"/>
        <end position="209"/>
    </location>
</feature>
<dbReference type="Gene3D" id="1.10.530.10">
    <property type="match status" value="1"/>
</dbReference>
<dbReference type="PANTHER" id="PTHR37423:SF2">
    <property type="entry name" value="MEMBRANE-BOUND LYTIC MUREIN TRANSGLYCOSYLASE C"/>
    <property type="match status" value="1"/>
</dbReference>
<keyword evidence="2" id="KW-0732">Signal</keyword>
<feature type="signal peptide" evidence="2">
    <location>
        <begin position="1"/>
        <end position="27"/>
    </location>
</feature>
<comment type="similarity">
    <text evidence="1">Belongs to the transglycosylase Slt family.</text>
</comment>
<gene>
    <name evidence="4" type="ORF">A2637_07365</name>
</gene>
<dbReference type="PANTHER" id="PTHR37423">
    <property type="entry name" value="SOLUBLE LYTIC MUREIN TRANSGLYCOSYLASE-RELATED"/>
    <property type="match status" value="1"/>
</dbReference>
<dbReference type="STRING" id="1817764.A2637_07365"/>